<organism evidence="2 3">
    <name type="scientific">Salvia divinorum</name>
    <name type="common">Maria pastora</name>
    <name type="synonym">Diviner's sage</name>
    <dbReference type="NCBI Taxonomy" id="28513"/>
    <lineage>
        <taxon>Eukaryota</taxon>
        <taxon>Viridiplantae</taxon>
        <taxon>Streptophyta</taxon>
        <taxon>Embryophyta</taxon>
        <taxon>Tracheophyta</taxon>
        <taxon>Spermatophyta</taxon>
        <taxon>Magnoliopsida</taxon>
        <taxon>eudicotyledons</taxon>
        <taxon>Gunneridae</taxon>
        <taxon>Pentapetalae</taxon>
        <taxon>asterids</taxon>
        <taxon>lamiids</taxon>
        <taxon>Lamiales</taxon>
        <taxon>Lamiaceae</taxon>
        <taxon>Nepetoideae</taxon>
        <taxon>Mentheae</taxon>
        <taxon>Salviinae</taxon>
        <taxon>Salvia</taxon>
        <taxon>Salvia subgen. Calosphace</taxon>
    </lineage>
</organism>
<dbReference type="PANTHER" id="PTHR33064">
    <property type="entry name" value="POL PROTEIN"/>
    <property type="match status" value="1"/>
</dbReference>
<evidence type="ECO:0000313" key="2">
    <source>
        <dbReference type="EMBL" id="KAL1555794.1"/>
    </source>
</evidence>
<dbReference type="EMBL" id="JBEAFC010000005">
    <property type="protein sequence ID" value="KAL1555794.1"/>
    <property type="molecule type" value="Genomic_DNA"/>
</dbReference>
<reference evidence="2 3" key="1">
    <citation type="submission" date="2024-06" db="EMBL/GenBank/DDBJ databases">
        <title>A chromosome level genome sequence of Diviner's sage (Salvia divinorum).</title>
        <authorList>
            <person name="Ford S.A."/>
            <person name="Ro D.-K."/>
            <person name="Ness R.W."/>
            <person name="Phillips M.A."/>
        </authorList>
    </citation>
    <scope>NUCLEOTIDE SEQUENCE [LARGE SCALE GENOMIC DNA]</scope>
    <source>
        <strain evidence="2">SAF-2024a</strain>
        <tissue evidence="2">Leaf</tissue>
    </source>
</reference>
<gene>
    <name evidence="2" type="ORF">AAHA92_11493</name>
</gene>
<dbReference type="InterPro" id="IPR041577">
    <property type="entry name" value="RT_RNaseH_2"/>
</dbReference>
<name>A0ABD1HI08_SALDI</name>
<dbReference type="Gene3D" id="3.30.70.270">
    <property type="match status" value="1"/>
</dbReference>
<comment type="caution">
    <text evidence="2">The sequence shown here is derived from an EMBL/GenBank/DDBJ whole genome shotgun (WGS) entry which is preliminary data.</text>
</comment>
<dbReference type="InterPro" id="IPR051320">
    <property type="entry name" value="Viral_Replic_Matur_Polypro"/>
</dbReference>
<protein>
    <recommendedName>
        <fullName evidence="1">Reverse transcriptase/retrotransposon-derived protein RNase H-like domain-containing protein</fullName>
    </recommendedName>
</protein>
<evidence type="ECO:0000313" key="3">
    <source>
        <dbReference type="Proteomes" id="UP001567538"/>
    </source>
</evidence>
<dbReference type="InterPro" id="IPR043128">
    <property type="entry name" value="Rev_trsase/Diguanyl_cyclase"/>
</dbReference>
<dbReference type="Proteomes" id="UP001567538">
    <property type="component" value="Unassembled WGS sequence"/>
</dbReference>
<dbReference type="Pfam" id="PF17919">
    <property type="entry name" value="RT_RNaseH_2"/>
    <property type="match status" value="1"/>
</dbReference>
<accession>A0ABD1HI08</accession>
<keyword evidence="3" id="KW-1185">Reference proteome</keyword>
<dbReference type="AlphaFoldDB" id="A0ABD1HI08"/>
<dbReference type="InterPro" id="IPR043502">
    <property type="entry name" value="DNA/RNA_pol_sf"/>
</dbReference>
<feature type="domain" description="Reverse transcriptase/retrotransposon-derived protein RNase H-like" evidence="1">
    <location>
        <begin position="17"/>
        <end position="99"/>
    </location>
</feature>
<proteinExistence type="predicted"/>
<dbReference type="PANTHER" id="PTHR33064:SF37">
    <property type="entry name" value="RIBONUCLEASE H"/>
    <property type="match status" value="1"/>
</dbReference>
<dbReference type="SUPFAM" id="SSF56672">
    <property type="entry name" value="DNA/RNA polymerases"/>
    <property type="match status" value="1"/>
</dbReference>
<sequence length="99" mass="10869">MVAAPLTDLLKKEAFVWSDGAEAAFATLKRAMTSAPVLRLPDFDLQFCVETDASDVGIGAVLMQNSHPIAFFSKKLGPRRRVASTYHKELYAIVEAVQK</sequence>
<evidence type="ECO:0000259" key="1">
    <source>
        <dbReference type="Pfam" id="PF17919"/>
    </source>
</evidence>